<reference evidence="9 10" key="1">
    <citation type="submission" date="2024-08" db="EMBL/GenBank/DDBJ databases">
        <title>The draft genome of Apodemus speciosus.</title>
        <authorList>
            <person name="Nabeshima K."/>
            <person name="Suzuki S."/>
            <person name="Onuma M."/>
        </authorList>
    </citation>
    <scope>NUCLEOTIDE SEQUENCE [LARGE SCALE GENOMIC DNA]</scope>
    <source>
        <strain evidence="9">IB14-021</strain>
    </source>
</reference>
<comment type="catalytic activity">
    <reaction evidence="7 8">
        <text>L-arginyl-[protein] + NAD(+) = N(omega)-(ADP-D-ribosyl)-L-arginyl-[protein] + nicotinamide + H(+)</text>
        <dbReference type="Rhea" id="RHEA:19149"/>
        <dbReference type="Rhea" id="RHEA-COMP:10532"/>
        <dbReference type="Rhea" id="RHEA-COMP:15087"/>
        <dbReference type="ChEBI" id="CHEBI:15378"/>
        <dbReference type="ChEBI" id="CHEBI:17154"/>
        <dbReference type="ChEBI" id="CHEBI:29965"/>
        <dbReference type="ChEBI" id="CHEBI:57540"/>
        <dbReference type="ChEBI" id="CHEBI:142554"/>
        <dbReference type="EC" id="2.4.2.31"/>
    </reaction>
</comment>
<gene>
    <name evidence="9" type="ORF">APTSU1_000763700</name>
</gene>
<proteinExistence type="inferred from homology"/>
<dbReference type="PROSITE" id="PS51996">
    <property type="entry name" value="TR_MART"/>
    <property type="match status" value="1"/>
</dbReference>
<dbReference type="PANTHER" id="PTHR10339">
    <property type="entry name" value="ADP-RIBOSYLTRANSFERASE"/>
    <property type="match status" value="1"/>
</dbReference>
<organism evidence="9 10">
    <name type="scientific">Apodemus speciosus</name>
    <name type="common">Large Japanese field mouse</name>
    <dbReference type="NCBI Taxonomy" id="105296"/>
    <lineage>
        <taxon>Eukaryota</taxon>
        <taxon>Metazoa</taxon>
        <taxon>Chordata</taxon>
        <taxon>Craniata</taxon>
        <taxon>Vertebrata</taxon>
        <taxon>Euteleostomi</taxon>
        <taxon>Mammalia</taxon>
        <taxon>Eutheria</taxon>
        <taxon>Euarchontoglires</taxon>
        <taxon>Glires</taxon>
        <taxon>Rodentia</taxon>
        <taxon>Myomorpha</taxon>
        <taxon>Muroidea</taxon>
        <taxon>Muridae</taxon>
        <taxon>Murinae</taxon>
        <taxon>Apodemus</taxon>
    </lineage>
</organism>
<keyword evidence="6 8" id="KW-0520">NAD</keyword>
<evidence type="ECO:0000256" key="8">
    <source>
        <dbReference type="RuleBase" id="RU361228"/>
    </source>
</evidence>
<evidence type="ECO:0000256" key="1">
    <source>
        <dbReference type="ARBA" id="ARBA00009558"/>
    </source>
</evidence>
<evidence type="ECO:0000256" key="4">
    <source>
        <dbReference type="ARBA" id="ARBA00022695"/>
    </source>
</evidence>
<protein>
    <recommendedName>
        <fullName evidence="8">NAD(P)(+)--arginine ADP-ribosyltransferase</fullName>
        <ecNumber evidence="8">2.4.2.31</ecNumber>
    </recommendedName>
    <alternativeName>
        <fullName evidence="8">Mono(ADP-ribosyl)transferase</fullName>
    </alternativeName>
</protein>
<dbReference type="InterPro" id="IPR050999">
    <property type="entry name" value="ADP-ribosyltransferase_ARG"/>
</dbReference>
<evidence type="ECO:0000313" key="10">
    <source>
        <dbReference type="Proteomes" id="UP001623349"/>
    </source>
</evidence>
<dbReference type="Proteomes" id="UP001623349">
    <property type="component" value="Unassembled WGS sequence"/>
</dbReference>
<dbReference type="PANTHER" id="PTHR10339:SF24">
    <property type="entry name" value="T-CELL ECTO-ADP-RIBOSYLTRANSFERASE 1-RELATED"/>
    <property type="match status" value="1"/>
</dbReference>
<evidence type="ECO:0000313" key="9">
    <source>
        <dbReference type="EMBL" id="GAB1292406.1"/>
    </source>
</evidence>
<dbReference type="Pfam" id="PF01129">
    <property type="entry name" value="ART"/>
    <property type="match status" value="2"/>
</dbReference>
<dbReference type="InterPro" id="IPR000768">
    <property type="entry name" value="ART"/>
</dbReference>
<keyword evidence="4" id="KW-0548">Nucleotidyltransferase</keyword>
<comment type="similarity">
    <text evidence="1 8">Belongs to the Arg-specific ADP-ribosyltransferase family.</text>
</comment>
<accession>A0ABQ0F018</accession>
<evidence type="ECO:0000256" key="7">
    <source>
        <dbReference type="ARBA" id="ARBA00047597"/>
    </source>
</evidence>
<evidence type="ECO:0000256" key="6">
    <source>
        <dbReference type="ARBA" id="ARBA00023027"/>
    </source>
</evidence>
<evidence type="ECO:0000256" key="5">
    <source>
        <dbReference type="ARBA" id="ARBA00022857"/>
    </source>
</evidence>
<keyword evidence="3 8" id="KW-0808">Transferase</keyword>
<keyword evidence="10" id="KW-1185">Reference proteome</keyword>
<evidence type="ECO:0000256" key="3">
    <source>
        <dbReference type="ARBA" id="ARBA00022679"/>
    </source>
</evidence>
<comment type="caution">
    <text evidence="9">The sequence shown here is derived from an EMBL/GenBank/DDBJ whole genome shotgun (WGS) entry which is preliminary data.</text>
</comment>
<dbReference type="EMBL" id="BAAFST010000007">
    <property type="protein sequence ID" value="GAB1292406.1"/>
    <property type="molecule type" value="Genomic_DNA"/>
</dbReference>
<dbReference type="SUPFAM" id="SSF56399">
    <property type="entry name" value="ADP-ribosylation"/>
    <property type="match status" value="2"/>
</dbReference>
<dbReference type="PRINTS" id="PR00970">
    <property type="entry name" value="RIBTRNSFRASE"/>
</dbReference>
<sequence>MFSFRIDDDNKNLQVLPNLVANRAAVFDLDDDTNNLQVLPNLVANPAEVTGLSLPVMLDMAPNAFDDQYVGCVYQMEKRAPRLLQEDFNKNKELKYEWKKAQEKWKQIKNQSYPKGFHAFHGTALVAYTGKIHSSFNNAIRNFKKNPANFHFRAFHYYLTRALQLLSYPGCHLVYRGTGIPFVHNGKGSVRFGQFTSTSLYKNAAFSPPFFNGYGTKFFIKTCLGVYIKKFSYYPQEEEVLIPGYEVYHKVTTKKAYGYMEIYLDYPRRKKSNFNCYYSKSSTQTDNISSSETQDPDRAVYPCSLWFSSVFWSTCLHLLSSVFDLDDDSKNLQVLPNLVANPAEVTGLSLPVMLDMAPNAFDDQYEGCVQQMEKKARELLQEDFSMNEEFKHEWEKAEKKWKQIKHSGSRESCVSLFLVVLLGLLVQLLALAEL</sequence>
<keyword evidence="5 8" id="KW-0521">NADP</keyword>
<keyword evidence="2 8" id="KW-0328">Glycosyltransferase</keyword>
<dbReference type="Gene3D" id="3.90.176.10">
    <property type="entry name" value="Toxin ADP-ribosyltransferase, Chain A, domain 1"/>
    <property type="match status" value="2"/>
</dbReference>
<dbReference type="EC" id="2.4.2.31" evidence="8"/>
<name>A0ABQ0F018_APOSI</name>
<evidence type="ECO:0000256" key="2">
    <source>
        <dbReference type="ARBA" id="ARBA00022676"/>
    </source>
</evidence>